<dbReference type="Proteomes" id="UP000054653">
    <property type="component" value="Unassembled WGS sequence"/>
</dbReference>
<name>A0A0V1AN10_TRIBR</name>
<dbReference type="STRING" id="45882.A0A0V1AN10"/>
<proteinExistence type="predicted"/>
<keyword evidence="3" id="KW-1185">Reference proteome</keyword>
<feature type="region of interest" description="Disordered" evidence="1">
    <location>
        <begin position="31"/>
        <end position="90"/>
    </location>
</feature>
<feature type="non-terminal residue" evidence="2">
    <location>
        <position position="184"/>
    </location>
</feature>
<feature type="compositionally biased region" description="Basic residues" evidence="1">
    <location>
        <begin position="138"/>
        <end position="153"/>
    </location>
</feature>
<gene>
    <name evidence="2" type="ORF">T03_4082</name>
</gene>
<evidence type="ECO:0000256" key="1">
    <source>
        <dbReference type="SAM" id="MobiDB-lite"/>
    </source>
</evidence>
<organism evidence="2 3">
    <name type="scientific">Trichinella britovi</name>
    <name type="common">Parasitic roundworm</name>
    <dbReference type="NCBI Taxonomy" id="45882"/>
    <lineage>
        <taxon>Eukaryota</taxon>
        <taxon>Metazoa</taxon>
        <taxon>Ecdysozoa</taxon>
        <taxon>Nematoda</taxon>
        <taxon>Enoplea</taxon>
        <taxon>Dorylaimia</taxon>
        <taxon>Trichinellida</taxon>
        <taxon>Trichinellidae</taxon>
        <taxon>Trichinella</taxon>
    </lineage>
</organism>
<dbReference type="EMBL" id="JYDI01001944">
    <property type="protein sequence ID" value="KRY26132.1"/>
    <property type="molecule type" value="Genomic_DNA"/>
</dbReference>
<sequence length="184" mass="20341">MPETDNISPKPTLDNEVTAINIDQLNMVPPIVEADVEKPVIKDEPKGEKESSKNIKKKSKKRSKSKKSMTTVEDTVAKEAESSQIPETDIISPKLTLDNEVTAINIDHLNIFPPIAEAAVEKPVIKDESKGEKEASKKIKKKSKKRSKSKKSKKTVEDTIAKEAAPSQMPETDIISPKLTLDNE</sequence>
<evidence type="ECO:0000313" key="3">
    <source>
        <dbReference type="Proteomes" id="UP000054653"/>
    </source>
</evidence>
<evidence type="ECO:0000313" key="2">
    <source>
        <dbReference type="EMBL" id="KRY26132.1"/>
    </source>
</evidence>
<feature type="compositionally biased region" description="Basic residues" evidence="1">
    <location>
        <begin position="54"/>
        <end position="67"/>
    </location>
</feature>
<dbReference type="AlphaFoldDB" id="A0A0V1AN10"/>
<protein>
    <submittedName>
        <fullName evidence="2">Uncharacterized protein</fullName>
    </submittedName>
</protein>
<accession>A0A0V1AN10</accession>
<reference evidence="2 3" key="1">
    <citation type="submission" date="2015-01" db="EMBL/GenBank/DDBJ databases">
        <title>Evolution of Trichinella species and genotypes.</title>
        <authorList>
            <person name="Korhonen P.K."/>
            <person name="Edoardo P."/>
            <person name="Giuseppe L.R."/>
            <person name="Gasser R.B."/>
        </authorList>
    </citation>
    <scope>NUCLEOTIDE SEQUENCE [LARGE SCALE GENOMIC DNA]</scope>
    <source>
        <strain evidence="2">ISS120</strain>
    </source>
</reference>
<feature type="compositionally biased region" description="Basic and acidic residues" evidence="1">
    <location>
        <begin position="35"/>
        <end position="53"/>
    </location>
</feature>
<comment type="caution">
    <text evidence="2">The sequence shown here is derived from an EMBL/GenBank/DDBJ whole genome shotgun (WGS) entry which is preliminary data.</text>
</comment>
<feature type="region of interest" description="Disordered" evidence="1">
    <location>
        <begin position="117"/>
        <end position="184"/>
    </location>
</feature>
<feature type="compositionally biased region" description="Basic and acidic residues" evidence="1">
    <location>
        <begin position="119"/>
        <end position="137"/>
    </location>
</feature>